<dbReference type="RefSeq" id="WP_187332393.1">
    <property type="nucleotide sequence ID" value="NZ_CP060490.1"/>
</dbReference>
<dbReference type="SUPFAM" id="SSF56436">
    <property type="entry name" value="C-type lectin-like"/>
    <property type="match status" value="1"/>
</dbReference>
<dbReference type="Gene3D" id="2.160.20.110">
    <property type="match status" value="1"/>
</dbReference>
<dbReference type="PANTHER" id="PTHR43308">
    <property type="entry name" value="OUTER MEMBRANE PROTEIN ALPHA-RELATED"/>
    <property type="match status" value="1"/>
</dbReference>
<evidence type="ECO:0000259" key="4">
    <source>
        <dbReference type="PROSITE" id="PS51272"/>
    </source>
</evidence>
<evidence type="ECO:0000256" key="1">
    <source>
        <dbReference type="ARBA" id="ARBA00022737"/>
    </source>
</evidence>
<dbReference type="InterPro" id="IPR051465">
    <property type="entry name" value="Cell_Envelope_Struct_Comp"/>
</dbReference>
<feature type="chain" id="PRO_5029000685" evidence="2">
    <location>
        <begin position="29"/>
        <end position="2519"/>
    </location>
</feature>
<feature type="domain" description="C-type lectin" evidence="3">
    <location>
        <begin position="2129"/>
        <end position="2244"/>
    </location>
</feature>
<feature type="domain" description="SLH" evidence="4">
    <location>
        <begin position="2294"/>
        <end position="2353"/>
    </location>
</feature>
<sequence>MNGSRKRIFAWLLCASMLVTMLPSVAFAEDAPSTVTIHQVTAEEAADGGAYEQFSMDDIIAVSDAEGVDAEALNAVEGAGSTWSYGAENVNVTVECIPNNQFQLSGSIGRLTLDDANGQITNVTLMDGTAVEEINELKAEISCVLIAGGATVTIGGVEYANGTDASLAVPRDIAFTGENVTVTMGGSNSYTLEGAPSVTYTGTGAVALTGDVDTLSATGGTVTVDGKVELYSQTKAGTPTITITGDLGSVSTNNNNTDNGIATVIQVYGQVTGKMESIGGSTSAVHMEIGKTDPVKFMLHDGPNGEVRAIFQNNTLTVDNAYTGQYVMAEGDILYDIVVKNGLFDANEHDIQGDVTFLGECAKGEIKSGDTLDQNGTVLGDIMFEDGATGFVNMTVPGAVWNAEQKTAPSIFIGKSATAEFSRAQLTDPALSHTGAFVETIGNEATVVLRGDETSIDRTLIAAVGTEGYGPKATFQLAAATRIFGWANSQHSDNAPFEITDGADVTLQWLEADTLSSPITVGSAAKLTVSGVDKDGRLTLAQGEEQIVLKDGVSADERTTLTLNYCTAKDGGTQKLNALCLREGKLTAINIVNTNLDDVEINTPGGQTGEGGGTADAAPESITVVGKNITVNWDAADPDKTADILDGEEVIGLVEADATTGTTTIYYLSSYALSNVTVGDKVIDSLNPQAIAAMSFVPNQQTKVVTLTKTGGKAVSFTLTKIPVDPDEIIVGNGEVISDDVVTFNDGQGNMTYHENTFRVATGQKMEIVLEENSGIAAGSTFDLAAGSTLRIVDKTPNTPTATSYNVSVQAPLVVDKPNVTIELENVLWVQNSKTMPDQATIRFAETATNAKLVIEGKTYIINPNATADEQWSTEAGSSITADSSNHDQCPGVYNKSTSLTVEVKEDGVLDVRGGTGLPGKVNQGQSFIGGAGIYNAANAQLTFTGEGIAMVKGGTGGIGSSWTQAGANANGYDGHTGGMGGAAICNMGRVTNAMTSKQWSQGQLVVIGGQGGQGGQGQQAGHVTAMNLECKSYYDGEGNLQGYTHNTKTIGGQGGQGGNSGYGVIGEGTLETDSGVLLAYSGTQGAGGFAGSADGTNADYCTAYPDLYKDSHSKSGSMGQSGSDNAVAIAGEDMLVKGGTIYAQGGTDANNGINLTGTATISGGTVYANPKTNNGYDDAADACTDVWGQFVPDNAGFNGIKKNYETGTGSNADGAAYARVKFAGLEGDIYRVVNASITCSVGGKNTDTYQYGTQDVYVNPQGFAYFYMPENANAEGQNSYTTTIDSIVVEDSNGVRYQLHSEKPVTLNSATRDQNNNYIQLTGTWGEEFEVDGKTCYSGVDMTAAEEIGKLEVRNDPYPLDTPEKLATLAYVNNVLGKDFTNIDFKLIHDLDLSKLLWANPIGTAENPFQGIIAGGANGQGFGKITMRTISGLRMPANYENDVYGLFGYTNGANISYLTISGEKITGQAYVRTLQTAYSDTSRGMTKDSGGQYTWTVGDMSWDGKVDYMGAVAAHAKDTTIVNCSAKRMTMKSVNPTGGDVCIGGLVGWMQNGALTGTLIASTAGSQVVGDTITAVCAESGKAYAGGVVGYVDGASISNLNLGGSSSDAVIVTAQNGSETYAGGVAGKAANSTISDFPNAYLDALAVTAEGASTANYAGGVTGSSENTAFSHVLVGNTVTNVVPNTIKAIGTENRAGGLTAVSANDVVKDVQIIGGDSDGVSAEGGNSGGFAATASGSRFYRSFVRGMSVTGKSYVHLIQTANNVEMYGCYAQGCVAGSNAFRVVNGGKYVGCYATSSAWMVDSESSGGKFYNCYFIGDDGAASADDEVVALPEAVLKAEAIAVMNDELMKREGDNRNANNSGFDWASAYGEPIMYQNDAGNVNDHYPIHGEMVKLIVTVSEGRDYLAEKDWIEATPASVVFGADGSYWVAKDTNVTIQLRAAYGVTIKSGEYRVNDGEYGPADMTDGQTIGVLNADTIVDFKVVPMKYYRYAVDLKDSSTGMGHGTGSSVTVTLSGSTVVKQESTDKAFTEPSEVTDSATIHNIILAASENATLTVPTLPSGWEMVSSKANYRQYKSDAGTTARVVEDFVKQVQVTFKSSSKGTFPGEVNLLVSEWSAWSDLSRSFWNGHYYAVESSSLTWAQADAIVRSQRSLLGGMNGSLAVVDSAAENTHLTQMNAAIGWIAANDAASEGAWVNATPNRYIYGDNVAAKYTNWYTGEPNNAGEEDYAAINFGAVGKWNDYSGTYKLAVAFTEYGGVETMNASGGSDAYSFTLTYTGGGGSSGGGSGSSTQPIKPVDPEVTGVADKLNTADHMAYLMGYQNGEFGPDQNMTRAEAAMMFYRLLKNKNVTITKSFADVPEDAWYATAVNTLASMGIINGIGNGQFAPNRSITRAQFVAIAMRFADELTPGTRTFKDVPVSYWAYDYIMAATGYGWISGYSNGTFNPNGTVTRAQVTTIVNHMLGRAADEGFVDGHLDDLVTFPDVKSSYWAYYDVLEATNAHDYTKTSGVESWKNR</sequence>
<evidence type="ECO:0000313" key="6">
    <source>
        <dbReference type="Proteomes" id="UP000515960"/>
    </source>
</evidence>
<gene>
    <name evidence="5" type="ORF">H8790_10035</name>
</gene>
<dbReference type="SMART" id="SM00034">
    <property type="entry name" value="CLECT"/>
    <property type="match status" value="1"/>
</dbReference>
<dbReference type="PROSITE" id="PS50041">
    <property type="entry name" value="C_TYPE_LECTIN_2"/>
    <property type="match status" value="1"/>
</dbReference>
<evidence type="ECO:0000256" key="2">
    <source>
        <dbReference type="SAM" id="SignalP"/>
    </source>
</evidence>
<dbReference type="InterPro" id="IPR001304">
    <property type="entry name" value="C-type_lectin-like"/>
</dbReference>
<dbReference type="PANTHER" id="PTHR43308:SF5">
    <property type="entry name" value="S-LAYER PROTEIN _ PEPTIDOGLYCAN ENDO-BETA-N-ACETYLGLUCOSAMINIDASE"/>
    <property type="match status" value="1"/>
</dbReference>
<dbReference type="InterPro" id="IPR016186">
    <property type="entry name" value="C-type_lectin-like/link_sf"/>
</dbReference>
<dbReference type="CDD" id="cd00037">
    <property type="entry name" value="CLECT"/>
    <property type="match status" value="1"/>
</dbReference>
<accession>A0A7G9B2M1</accession>
<dbReference type="InterPro" id="IPR001119">
    <property type="entry name" value="SLH_dom"/>
</dbReference>
<feature type="signal peptide" evidence="2">
    <location>
        <begin position="1"/>
        <end position="28"/>
    </location>
</feature>
<dbReference type="PROSITE" id="PS51272">
    <property type="entry name" value="SLH"/>
    <property type="match status" value="3"/>
</dbReference>
<keyword evidence="1" id="KW-0677">Repeat</keyword>
<dbReference type="InterPro" id="IPR016187">
    <property type="entry name" value="CTDL_fold"/>
</dbReference>
<dbReference type="KEGG" id="ohi:H8790_10035"/>
<dbReference type="Proteomes" id="UP000515960">
    <property type="component" value="Chromosome"/>
</dbReference>
<dbReference type="EMBL" id="CP060490">
    <property type="protein sequence ID" value="QNL43802.1"/>
    <property type="molecule type" value="Genomic_DNA"/>
</dbReference>
<dbReference type="Gene3D" id="3.10.100.10">
    <property type="entry name" value="Mannose-Binding Protein A, subunit A"/>
    <property type="match status" value="1"/>
</dbReference>
<keyword evidence="6" id="KW-1185">Reference proteome</keyword>
<dbReference type="Pfam" id="PF00395">
    <property type="entry name" value="SLH"/>
    <property type="match status" value="3"/>
</dbReference>
<evidence type="ECO:0000313" key="5">
    <source>
        <dbReference type="EMBL" id="QNL43802.1"/>
    </source>
</evidence>
<evidence type="ECO:0000259" key="3">
    <source>
        <dbReference type="PROSITE" id="PS50041"/>
    </source>
</evidence>
<proteinExistence type="predicted"/>
<protein>
    <submittedName>
        <fullName evidence="5">S-layer homology domain-containing protein</fullName>
    </submittedName>
</protein>
<feature type="domain" description="SLH" evidence="4">
    <location>
        <begin position="2413"/>
        <end position="2476"/>
    </location>
</feature>
<reference evidence="5 6" key="1">
    <citation type="submission" date="2020-08" db="EMBL/GenBank/DDBJ databases">
        <authorList>
            <person name="Liu C."/>
            <person name="Sun Q."/>
        </authorList>
    </citation>
    <scope>NUCLEOTIDE SEQUENCE [LARGE SCALE GENOMIC DNA]</scope>
    <source>
        <strain evidence="5 6">NSJ-62</strain>
    </source>
</reference>
<name>A0A7G9B2M1_9FIRM</name>
<feature type="domain" description="SLH" evidence="4">
    <location>
        <begin position="2354"/>
        <end position="2412"/>
    </location>
</feature>
<keyword evidence="2" id="KW-0732">Signal</keyword>
<organism evidence="5 6">
    <name type="scientific">Oscillibacter hominis</name>
    <dbReference type="NCBI Taxonomy" id="2763056"/>
    <lineage>
        <taxon>Bacteria</taxon>
        <taxon>Bacillati</taxon>
        <taxon>Bacillota</taxon>
        <taxon>Clostridia</taxon>
        <taxon>Eubacteriales</taxon>
        <taxon>Oscillospiraceae</taxon>
        <taxon>Oscillibacter</taxon>
    </lineage>
</organism>